<evidence type="ECO:0000313" key="5">
    <source>
        <dbReference type="Proteomes" id="UP000472277"/>
    </source>
</evidence>
<reference evidence="4" key="1">
    <citation type="submission" date="2025-08" db="UniProtKB">
        <authorList>
            <consortium name="Ensembl"/>
        </authorList>
    </citation>
    <scope>IDENTIFICATION</scope>
</reference>
<dbReference type="Ensembl" id="ENSSTUT00000022739.1">
    <property type="protein sequence ID" value="ENSSTUP00000021643.1"/>
    <property type="gene ID" value="ENSSTUG00000009568.1"/>
</dbReference>
<dbReference type="GO" id="GO:0015190">
    <property type="term" value="F:L-leucine transmembrane transporter activity"/>
    <property type="evidence" value="ECO:0007669"/>
    <property type="project" value="TreeGrafter"/>
</dbReference>
<keyword evidence="5" id="KW-1185">Reference proteome</keyword>
<dbReference type="AlphaFoldDB" id="A0A673XJT1"/>
<dbReference type="Proteomes" id="UP000472277">
    <property type="component" value="Chromosome 26"/>
</dbReference>
<sequence length="179" mass="20536">KRMVGIFQDDVQVCALTRQVKRRQGHCQDIPVLYPDNPNADSLRILGGSETVPLLITDPEPETPKWQPMSKEQLEREAGGPGWRKIRSLLMLVFWLGWLALLGASIAIIVQSPRPVAPTLLWWQRALFYRVQPILLMDHDNALVHEARSIQKWLVEIGVEELDWPAQSPDLNPIEHLWD</sequence>
<keyword evidence="1" id="KW-0472">Membrane</keyword>
<dbReference type="GO" id="GO:0015173">
    <property type="term" value="F:aromatic amino acid transmembrane transporter activity"/>
    <property type="evidence" value="ECO:0007669"/>
    <property type="project" value="TreeGrafter"/>
</dbReference>
<dbReference type="GO" id="GO:0015823">
    <property type="term" value="P:phenylalanine transport"/>
    <property type="evidence" value="ECO:0007669"/>
    <property type="project" value="TreeGrafter"/>
</dbReference>
<dbReference type="InterPro" id="IPR031984">
    <property type="entry name" value="SLC3A2_N"/>
</dbReference>
<dbReference type="GeneTree" id="ENSGT00940000167255"/>
<evidence type="ECO:0008006" key="6">
    <source>
        <dbReference type="Google" id="ProtNLM"/>
    </source>
</evidence>
<evidence type="ECO:0000313" key="4">
    <source>
        <dbReference type="Ensembl" id="ENSSTUP00000021643.1"/>
    </source>
</evidence>
<dbReference type="Gene3D" id="3.30.420.10">
    <property type="entry name" value="Ribonuclease H-like superfamily/Ribonuclease H"/>
    <property type="match status" value="1"/>
</dbReference>
<evidence type="ECO:0000259" key="2">
    <source>
        <dbReference type="Pfam" id="PF13358"/>
    </source>
</evidence>
<evidence type="ECO:0000259" key="3">
    <source>
        <dbReference type="Pfam" id="PF16028"/>
    </source>
</evidence>
<evidence type="ECO:0000256" key="1">
    <source>
        <dbReference type="SAM" id="Phobius"/>
    </source>
</evidence>
<dbReference type="GO" id="GO:0003676">
    <property type="term" value="F:nucleic acid binding"/>
    <property type="evidence" value="ECO:0007669"/>
    <property type="project" value="InterPro"/>
</dbReference>
<dbReference type="OMA" id="WQPMSKE"/>
<organism evidence="4 5">
    <name type="scientific">Salmo trutta</name>
    <name type="common">Brown trout</name>
    <dbReference type="NCBI Taxonomy" id="8032"/>
    <lineage>
        <taxon>Eukaryota</taxon>
        <taxon>Metazoa</taxon>
        <taxon>Chordata</taxon>
        <taxon>Craniata</taxon>
        <taxon>Vertebrata</taxon>
        <taxon>Euteleostomi</taxon>
        <taxon>Actinopterygii</taxon>
        <taxon>Neopterygii</taxon>
        <taxon>Teleostei</taxon>
        <taxon>Protacanthopterygii</taxon>
        <taxon>Salmoniformes</taxon>
        <taxon>Salmonidae</taxon>
        <taxon>Salmoninae</taxon>
        <taxon>Salmo</taxon>
    </lineage>
</organism>
<dbReference type="GO" id="GO:0016323">
    <property type="term" value="C:basolateral plasma membrane"/>
    <property type="evidence" value="ECO:0007669"/>
    <property type="project" value="TreeGrafter"/>
</dbReference>
<dbReference type="InterPro" id="IPR042280">
    <property type="entry name" value="SLC3A2"/>
</dbReference>
<keyword evidence="1" id="KW-1133">Transmembrane helix</keyword>
<dbReference type="PANTHER" id="PTHR46673:SF2">
    <property type="entry name" value="4F2 CELL-SURFACE ANTIGEN HEAVY CHAIN-LIKE"/>
    <property type="match status" value="1"/>
</dbReference>
<dbReference type="PANTHER" id="PTHR46673">
    <property type="entry name" value="4F2 CELL-SURFACE ANTIGEN HEAVY CHAIN"/>
    <property type="match status" value="1"/>
</dbReference>
<name>A0A673XJT1_SALTR</name>
<dbReference type="GO" id="GO:1904273">
    <property type="term" value="P:L-alanine import across plasma membrane"/>
    <property type="evidence" value="ECO:0007669"/>
    <property type="project" value="TreeGrafter"/>
</dbReference>
<feature type="domain" description="Solute carrier family 3 member 2 N-terminal" evidence="3">
    <location>
        <begin position="60"/>
        <end position="126"/>
    </location>
</feature>
<dbReference type="InterPro" id="IPR036397">
    <property type="entry name" value="RNaseH_sf"/>
</dbReference>
<protein>
    <recommendedName>
        <fullName evidence="6">Tc1-like transposase DDE domain-containing protein</fullName>
    </recommendedName>
</protein>
<dbReference type="InterPro" id="IPR038717">
    <property type="entry name" value="Tc1-like_DDE_dom"/>
</dbReference>
<dbReference type="GO" id="GO:0015180">
    <property type="term" value="F:L-alanine transmembrane transporter activity"/>
    <property type="evidence" value="ECO:0007669"/>
    <property type="project" value="TreeGrafter"/>
</dbReference>
<dbReference type="Pfam" id="PF13358">
    <property type="entry name" value="DDE_3"/>
    <property type="match status" value="1"/>
</dbReference>
<keyword evidence="1" id="KW-0812">Transmembrane</keyword>
<feature type="transmembrane region" description="Helical" evidence="1">
    <location>
        <begin position="89"/>
        <end position="110"/>
    </location>
</feature>
<accession>A0A673XJT1</accession>
<dbReference type="GO" id="GO:1903801">
    <property type="term" value="P:L-leucine import across plasma membrane"/>
    <property type="evidence" value="ECO:0007669"/>
    <property type="project" value="TreeGrafter"/>
</dbReference>
<dbReference type="InParanoid" id="A0A673XJT1"/>
<proteinExistence type="predicted"/>
<dbReference type="Pfam" id="PF16028">
    <property type="entry name" value="SLC3A2_N"/>
    <property type="match status" value="1"/>
</dbReference>
<reference evidence="4" key="2">
    <citation type="submission" date="2025-09" db="UniProtKB">
        <authorList>
            <consortium name="Ensembl"/>
        </authorList>
    </citation>
    <scope>IDENTIFICATION</scope>
</reference>
<dbReference type="GO" id="GO:0016324">
    <property type="term" value="C:apical plasma membrane"/>
    <property type="evidence" value="ECO:0007669"/>
    <property type="project" value="TreeGrafter"/>
</dbReference>
<feature type="domain" description="Tc1-like transposase DDE" evidence="2">
    <location>
        <begin position="133"/>
        <end position="179"/>
    </location>
</feature>